<evidence type="ECO:0000256" key="1">
    <source>
        <dbReference type="SAM" id="MobiDB-lite"/>
    </source>
</evidence>
<keyword evidence="3" id="KW-1185">Reference proteome</keyword>
<evidence type="ECO:0000313" key="3">
    <source>
        <dbReference type="Proteomes" id="UP001153269"/>
    </source>
</evidence>
<gene>
    <name evidence="2" type="ORF">PLEPLA_LOCUS36427</name>
</gene>
<dbReference type="Proteomes" id="UP001153269">
    <property type="component" value="Unassembled WGS sequence"/>
</dbReference>
<dbReference type="EMBL" id="CADEAL010003990">
    <property type="protein sequence ID" value="CAB1448778.1"/>
    <property type="molecule type" value="Genomic_DNA"/>
</dbReference>
<accession>A0A9N7VFX5</accession>
<feature type="compositionally biased region" description="Polar residues" evidence="1">
    <location>
        <begin position="8"/>
        <end position="18"/>
    </location>
</feature>
<feature type="region of interest" description="Disordered" evidence="1">
    <location>
        <begin position="82"/>
        <end position="125"/>
    </location>
</feature>
<sequence length="137" mass="14298">MTAEQDARNTSTKPSNVTDEAHSGGGTGREKCTQTLSGAAEPWRPGHCFPLLSSSLLSLCAYVRVYSPSPSASQLLSLGSSQEMNGSAQRTVGGFRRVRAPDPGTPDSVARPLPERSAEHRGASPFKGAGGGIILFI</sequence>
<comment type="caution">
    <text evidence="2">The sequence shown here is derived from an EMBL/GenBank/DDBJ whole genome shotgun (WGS) entry which is preliminary data.</text>
</comment>
<feature type="region of interest" description="Disordered" evidence="1">
    <location>
        <begin position="1"/>
        <end position="39"/>
    </location>
</feature>
<organism evidence="2 3">
    <name type="scientific">Pleuronectes platessa</name>
    <name type="common">European plaice</name>
    <dbReference type="NCBI Taxonomy" id="8262"/>
    <lineage>
        <taxon>Eukaryota</taxon>
        <taxon>Metazoa</taxon>
        <taxon>Chordata</taxon>
        <taxon>Craniata</taxon>
        <taxon>Vertebrata</taxon>
        <taxon>Euteleostomi</taxon>
        <taxon>Actinopterygii</taxon>
        <taxon>Neopterygii</taxon>
        <taxon>Teleostei</taxon>
        <taxon>Neoteleostei</taxon>
        <taxon>Acanthomorphata</taxon>
        <taxon>Carangaria</taxon>
        <taxon>Pleuronectiformes</taxon>
        <taxon>Pleuronectoidei</taxon>
        <taxon>Pleuronectidae</taxon>
        <taxon>Pleuronectes</taxon>
    </lineage>
</organism>
<evidence type="ECO:0000313" key="2">
    <source>
        <dbReference type="EMBL" id="CAB1448778.1"/>
    </source>
</evidence>
<dbReference type="AlphaFoldDB" id="A0A9N7VFX5"/>
<feature type="compositionally biased region" description="Basic and acidic residues" evidence="1">
    <location>
        <begin position="113"/>
        <end position="122"/>
    </location>
</feature>
<protein>
    <submittedName>
        <fullName evidence="2">Uncharacterized protein</fullName>
    </submittedName>
</protein>
<name>A0A9N7VFX5_PLEPL</name>
<reference evidence="2" key="1">
    <citation type="submission" date="2020-03" db="EMBL/GenBank/DDBJ databases">
        <authorList>
            <person name="Weist P."/>
        </authorList>
    </citation>
    <scope>NUCLEOTIDE SEQUENCE</scope>
</reference>
<proteinExistence type="predicted"/>